<comment type="caution">
    <text evidence="8">The sequence shown here is derived from an EMBL/GenBank/DDBJ whole genome shotgun (WGS) entry which is preliminary data.</text>
</comment>
<dbReference type="Proteomes" id="UP000314011">
    <property type="component" value="Unassembled WGS sequence"/>
</dbReference>
<dbReference type="PANTHER" id="PTHR31544:SF2">
    <property type="entry name" value="AIG2-LIKE PROTEIN D"/>
    <property type="match status" value="1"/>
</dbReference>
<accession>A0A5C5G8C7</accession>
<dbReference type="InterPro" id="IPR000086">
    <property type="entry name" value="NUDIX_hydrolase_dom"/>
</dbReference>
<gene>
    <name evidence="8" type="ORF">FHY64_16990</name>
</gene>
<dbReference type="SUPFAM" id="SSF110857">
    <property type="entry name" value="Gamma-glutamyl cyclotransferase-like"/>
    <property type="match status" value="1"/>
</dbReference>
<dbReference type="Gene3D" id="3.10.490.10">
    <property type="entry name" value="Gamma-glutamyl cyclotransferase-like"/>
    <property type="match status" value="1"/>
</dbReference>
<evidence type="ECO:0000313" key="8">
    <source>
        <dbReference type="EMBL" id="TNY30811.1"/>
    </source>
</evidence>
<dbReference type="EMBL" id="VFFF01000003">
    <property type="protein sequence ID" value="TNY30811.1"/>
    <property type="molecule type" value="Genomic_DNA"/>
</dbReference>
<evidence type="ECO:0000256" key="3">
    <source>
        <dbReference type="ARBA" id="ARBA00022801"/>
    </source>
</evidence>
<dbReference type="GO" id="GO:0016740">
    <property type="term" value="F:transferase activity"/>
    <property type="evidence" value="ECO:0007669"/>
    <property type="project" value="UniProtKB-KW"/>
</dbReference>
<dbReference type="Pfam" id="PF00293">
    <property type="entry name" value="NUDIX"/>
    <property type="match status" value="1"/>
</dbReference>
<name>A0A5C5G8C7_9RHOB</name>
<dbReference type="InterPro" id="IPR020084">
    <property type="entry name" value="NUDIX_hydrolase_CS"/>
</dbReference>
<dbReference type="CDD" id="cd06661">
    <property type="entry name" value="GGCT_like"/>
    <property type="match status" value="1"/>
</dbReference>
<keyword evidence="9" id="KW-1185">Reference proteome</keyword>
<dbReference type="InterPro" id="IPR004385">
    <property type="entry name" value="NDP_pyrophosphatase"/>
</dbReference>
<dbReference type="InterPro" id="IPR009288">
    <property type="entry name" value="AIG2-like_dom"/>
</dbReference>
<feature type="short sequence motif" description="Nudix box" evidence="6">
    <location>
        <begin position="257"/>
        <end position="279"/>
    </location>
</feature>
<sequence>MTLFLYGTLRHRPLLTHVLGRDPGELPSGVLAGHEVRGVDGQRYPGLATGGGDVPGLLLDVTPQERARLDYYEGGTLYAVKEVEVSTGDGPVRAEVYMPGDRSVLSGDPWDLDAWVARWAAATVESAVEIMERFEAGQPVEDMIAVHHGIEARGWIRAELVKPAPTEVRGSDNPVDITSTSTGYDGFFRMRRFTFRHRRFDGALSPELGRECFVSFDATLILPYDPATDQVLLIEQLRFGPLMRGDPHPLVLEPVAGMVDAGETPEEGAVREAIEEAGLGIREVLPISSVYSSPGYNTDYFHCFLGLADLSGADQRLGGAEEEHEDIKSHVMSFDRAMALVDSGEINVGPLVMMLLWLARHRERLRASG</sequence>
<feature type="domain" description="Nudix hydrolase" evidence="7">
    <location>
        <begin position="214"/>
        <end position="354"/>
    </location>
</feature>
<keyword evidence="5" id="KW-0479">Metal-binding</keyword>
<evidence type="ECO:0000256" key="1">
    <source>
        <dbReference type="ARBA" id="ARBA00001946"/>
    </source>
</evidence>
<dbReference type="CDD" id="cd24155">
    <property type="entry name" value="NUDIX_ADPRase"/>
    <property type="match status" value="1"/>
</dbReference>
<dbReference type="InterPro" id="IPR045038">
    <property type="entry name" value="AIG2-like"/>
</dbReference>
<feature type="binding site" evidence="5">
    <location>
        <position position="256"/>
    </location>
    <ligand>
        <name>Mg(2+)</name>
        <dbReference type="ChEBI" id="CHEBI:18420"/>
        <label>1</label>
    </ligand>
</feature>
<keyword evidence="5" id="KW-0460">Magnesium</keyword>
<evidence type="ECO:0000256" key="2">
    <source>
        <dbReference type="ARBA" id="ARBA00022679"/>
    </source>
</evidence>
<keyword evidence="3" id="KW-0378">Hydrolase</keyword>
<evidence type="ECO:0000256" key="4">
    <source>
        <dbReference type="ARBA" id="ARBA00030602"/>
    </source>
</evidence>
<protein>
    <recommendedName>
        <fullName evidence="4">Putative gamma-glutamylcyclotransferase</fullName>
    </recommendedName>
</protein>
<dbReference type="AlphaFoldDB" id="A0A5C5G8C7"/>
<dbReference type="GO" id="GO:0046872">
    <property type="term" value="F:metal ion binding"/>
    <property type="evidence" value="ECO:0007669"/>
    <property type="project" value="UniProtKB-KW"/>
</dbReference>
<dbReference type="OrthoDB" id="5292471at2"/>
<dbReference type="PROSITE" id="PS51462">
    <property type="entry name" value="NUDIX"/>
    <property type="match status" value="1"/>
</dbReference>
<dbReference type="Gene3D" id="3.90.79.10">
    <property type="entry name" value="Nucleoside Triphosphate Pyrophosphohydrolase"/>
    <property type="match status" value="1"/>
</dbReference>
<proteinExistence type="predicted"/>
<keyword evidence="2" id="KW-0808">Transferase</keyword>
<dbReference type="GO" id="GO:0016818">
    <property type="term" value="F:hydrolase activity, acting on acid anhydrides, in phosphorus-containing anhydrides"/>
    <property type="evidence" value="ECO:0007669"/>
    <property type="project" value="InterPro"/>
</dbReference>
<feature type="binding site" evidence="5">
    <location>
        <position position="325"/>
    </location>
    <ligand>
        <name>Mg(2+)</name>
        <dbReference type="ChEBI" id="CHEBI:18420"/>
        <label>1</label>
    </ligand>
</feature>
<feature type="binding site" evidence="5">
    <location>
        <position position="276"/>
    </location>
    <ligand>
        <name>Mg(2+)</name>
        <dbReference type="ChEBI" id="CHEBI:18420"/>
        <label>1</label>
    </ligand>
</feature>
<organism evidence="8 9">
    <name type="scientific">Pelagovum pacificum</name>
    <dbReference type="NCBI Taxonomy" id="2588711"/>
    <lineage>
        <taxon>Bacteria</taxon>
        <taxon>Pseudomonadati</taxon>
        <taxon>Pseudomonadota</taxon>
        <taxon>Alphaproteobacteria</taxon>
        <taxon>Rhodobacterales</taxon>
        <taxon>Paracoccaceae</taxon>
        <taxon>Pelagovum</taxon>
    </lineage>
</organism>
<dbReference type="PANTHER" id="PTHR31544">
    <property type="entry name" value="AIG2-LIKE PROTEIN D"/>
    <property type="match status" value="1"/>
</dbReference>
<dbReference type="InterPro" id="IPR015797">
    <property type="entry name" value="NUDIX_hydrolase-like_dom_sf"/>
</dbReference>
<dbReference type="PROSITE" id="PS00893">
    <property type="entry name" value="NUDIX_BOX"/>
    <property type="match status" value="1"/>
</dbReference>
<dbReference type="RefSeq" id="WP_140197007.1">
    <property type="nucleotide sequence ID" value="NZ_CP065915.1"/>
</dbReference>
<evidence type="ECO:0000259" key="7">
    <source>
        <dbReference type="PROSITE" id="PS51462"/>
    </source>
</evidence>
<feature type="binding site" evidence="5">
    <location>
        <position position="272"/>
    </location>
    <ligand>
        <name>Mg(2+)</name>
        <dbReference type="ChEBI" id="CHEBI:18420"/>
        <label>1</label>
    </ligand>
</feature>
<dbReference type="NCBIfam" id="TIGR00052">
    <property type="entry name" value="nudix-type nucleoside diphosphatase, YffH/AdpP family"/>
    <property type="match status" value="1"/>
</dbReference>
<dbReference type="SUPFAM" id="SSF55811">
    <property type="entry name" value="Nudix"/>
    <property type="match status" value="1"/>
</dbReference>
<evidence type="ECO:0000256" key="6">
    <source>
        <dbReference type="PIRSR" id="PIRSR604385-3"/>
    </source>
</evidence>
<reference evidence="8 9" key="1">
    <citation type="submission" date="2019-06" db="EMBL/GenBank/DDBJ databases">
        <title>Genome of new Rhodobacteraceae sp. SM1903.</title>
        <authorList>
            <person name="Ren X."/>
        </authorList>
    </citation>
    <scope>NUCLEOTIDE SEQUENCE [LARGE SCALE GENOMIC DNA]</scope>
    <source>
        <strain evidence="8 9">SM1903</strain>
    </source>
</reference>
<dbReference type="Pfam" id="PF06094">
    <property type="entry name" value="GGACT"/>
    <property type="match status" value="1"/>
</dbReference>
<dbReference type="InterPro" id="IPR036568">
    <property type="entry name" value="GGCT-like_sf"/>
</dbReference>
<evidence type="ECO:0000313" key="9">
    <source>
        <dbReference type="Proteomes" id="UP000314011"/>
    </source>
</evidence>
<evidence type="ECO:0000256" key="5">
    <source>
        <dbReference type="PIRSR" id="PIRSR604385-2"/>
    </source>
</evidence>
<dbReference type="InterPro" id="IPR013024">
    <property type="entry name" value="GGCT-like"/>
</dbReference>
<comment type="cofactor">
    <cofactor evidence="1 5">
        <name>Mg(2+)</name>
        <dbReference type="ChEBI" id="CHEBI:18420"/>
    </cofactor>
</comment>